<evidence type="ECO:0000313" key="5">
    <source>
        <dbReference type="Proteomes" id="UP000292346"/>
    </source>
</evidence>
<dbReference type="Gene3D" id="3.40.50.10890">
    <property type="match status" value="1"/>
</dbReference>
<dbReference type="InterPro" id="IPR011108">
    <property type="entry name" value="RMMBL"/>
</dbReference>
<organism evidence="4 5">
    <name type="scientific">Kribbella soli</name>
    <dbReference type="NCBI Taxonomy" id="1124743"/>
    <lineage>
        <taxon>Bacteria</taxon>
        <taxon>Bacillati</taxon>
        <taxon>Actinomycetota</taxon>
        <taxon>Actinomycetes</taxon>
        <taxon>Propionibacteriales</taxon>
        <taxon>Kribbellaceae</taxon>
        <taxon>Kribbella</taxon>
    </lineage>
</organism>
<dbReference type="PANTHER" id="PTHR11203:SF37">
    <property type="entry name" value="INTEGRATOR COMPLEX SUBUNIT 11"/>
    <property type="match status" value="1"/>
</dbReference>
<feature type="domain" description="Beta-Casp" evidence="3">
    <location>
        <begin position="244"/>
        <end position="369"/>
    </location>
</feature>
<dbReference type="Pfam" id="PF07521">
    <property type="entry name" value="RMMBL"/>
    <property type="match status" value="1"/>
</dbReference>
<dbReference type="EMBL" id="SJJZ01000002">
    <property type="protein sequence ID" value="TCC08451.1"/>
    <property type="molecule type" value="Genomic_DNA"/>
</dbReference>
<evidence type="ECO:0000313" key="4">
    <source>
        <dbReference type="EMBL" id="TCC08451.1"/>
    </source>
</evidence>
<dbReference type="GO" id="GO:0004521">
    <property type="term" value="F:RNA endonuclease activity"/>
    <property type="evidence" value="ECO:0007669"/>
    <property type="project" value="TreeGrafter"/>
</dbReference>
<dbReference type="Pfam" id="PF10996">
    <property type="entry name" value="Beta-Casp"/>
    <property type="match status" value="1"/>
</dbReference>
<keyword evidence="5" id="KW-1185">Reference proteome</keyword>
<dbReference type="InterPro" id="IPR036866">
    <property type="entry name" value="RibonucZ/Hydroxyglut_hydro"/>
</dbReference>
<dbReference type="InterPro" id="IPR001279">
    <property type="entry name" value="Metallo-B-lactamas"/>
</dbReference>
<dbReference type="Proteomes" id="UP000292346">
    <property type="component" value="Unassembled WGS sequence"/>
</dbReference>
<proteinExistence type="predicted"/>
<feature type="domain" description="Metallo-beta-lactamase" evidence="2">
    <location>
        <begin position="14"/>
        <end position="222"/>
    </location>
</feature>
<protein>
    <submittedName>
        <fullName evidence="4">MBL fold metallo-hydrolase</fullName>
    </submittedName>
</protein>
<dbReference type="GO" id="GO:0016787">
    <property type="term" value="F:hydrolase activity"/>
    <property type="evidence" value="ECO:0007669"/>
    <property type="project" value="UniProtKB-KW"/>
</dbReference>
<keyword evidence="1 4" id="KW-0378">Hydrolase</keyword>
<dbReference type="SUPFAM" id="SSF56281">
    <property type="entry name" value="Metallo-hydrolase/oxidoreductase"/>
    <property type="match status" value="1"/>
</dbReference>
<dbReference type="CDD" id="cd16295">
    <property type="entry name" value="TTHA0252-CPSF-like_MBL-fold"/>
    <property type="match status" value="1"/>
</dbReference>
<accession>A0A4R0HD07</accession>
<evidence type="ECO:0000256" key="1">
    <source>
        <dbReference type="ARBA" id="ARBA00022801"/>
    </source>
</evidence>
<reference evidence="4 5" key="1">
    <citation type="submission" date="2019-02" db="EMBL/GenBank/DDBJ databases">
        <title>Kribbella capetownensis sp. nov. and Kribbella speibonae sp. nov., isolated from soil.</title>
        <authorList>
            <person name="Curtis S.M."/>
            <person name="Norton I."/>
            <person name="Everest G.J."/>
            <person name="Meyers P.R."/>
        </authorList>
    </citation>
    <scope>NUCLEOTIDE SEQUENCE [LARGE SCALE GENOMIC DNA]</scope>
    <source>
        <strain evidence="4 5">KCTC 29219</strain>
    </source>
</reference>
<evidence type="ECO:0000259" key="3">
    <source>
        <dbReference type="SMART" id="SM01027"/>
    </source>
</evidence>
<comment type="caution">
    <text evidence="4">The sequence shown here is derived from an EMBL/GenBank/DDBJ whole genome shotgun (WGS) entry which is preliminary data.</text>
</comment>
<dbReference type="InterPro" id="IPR050698">
    <property type="entry name" value="MBL"/>
</dbReference>
<dbReference type="SMART" id="SM00849">
    <property type="entry name" value="Lactamase_B"/>
    <property type="match status" value="1"/>
</dbReference>
<dbReference type="Gene3D" id="3.60.15.10">
    <property type="entry name" value="Ribonuclease Z/Hydroxyacylglutathione hydrolase-like"/>
    <property type="match status" value="1"/>
</dbReference>
<evidence type="ECO:0000259" key="2">
    <source>
        <dbReference type="SMART" id="SM00849"/>
    </source>
</evidence>
<dbReference type="AlphaFoldDB" id="A0A4R0HD07"/>
<name>A0A4R0HD07_9ACTN</name>
<dbReference type="OrthoDB" id="2971563at2"/>
<gene>
    <name evidence="4" type="ORF">E0H45_21470</name>
</gene>
<dbReference type="SMART" id="SM01027">
    <property type="entry name" value="Beta-Casp"/>
    <property type="match status" value="1"/>
</dbReference>
<dbReference type="PANTHER" id="PTHR11203">
    <property type="entry name" value="CLEAVAGE AND POLYADENYLATION SPECIFICITY FACTOR FAMILY MEMBER"/>
    <property type="match status" value="1"/>
</dbReference>
<sequence>MSVLTFLGAAGTVTGSKFLLEHDRQRILLDCGLFQGEAQWRRRNWDPFPVDPASLDAVLLTHAHLDHCGYLPSLVRQGFRGPVICTPGTADVAGIVLRDAAHLQMEDAQHARAGGYSRHDPPQPLFDTEDAERAIRLFRPTDGRTELGAATVTLHRAGHILGSAFAELEIDGRRLLVSGDLGRQEHPLLRPPEPPPAVDTILVEATYGDRHHQPLDHAELGHLISTTATRGGVVLMPAFAIDRTAVLLHELAGLMRADLIPHLPVYVNSPMALAALNVYRAAVTNKSPELRPEILGGPDPFDPGTLRLVHSVEESMRISDPGRPSIVISASGMATGGRVLYHLARLLPSKRNTVILPGFQVPGTRGRALLDGARSVKIHGRYIPVRAQVVGLSEFSAHADSDELISWLSAVPSAPETVYVVHGEDHARAELARRIHDELDWTAVTPSHLERVRV</sequence>
<dbReference type="Pfam" id="PF12706">
    <property type="entry name" value="Lactamase_B_2"/>
    <property type="match status" value="1"/>
</dbReference>
<dbReference type="RefSeq" id="WP_131339895.1">
    <property type="nucleotide sequence ID" value="NZ_SJJZ01000002.1"/>
</dbReference>
<dbReference type="InterPro" id="IPR022712">
    <property type="entry name" value="Beta_Casp"/>
</dbReference>